<evidence type="ECO:0000256" key="4">
    <source>
        <dbReference type="ARBA" id="ARBA00023157"/>
    </source>
</evidence>
<feature type="domain" description="CUB" evidence="9">
    <location>
        <begin position="3352"/>
        <end position="3463"/>
    </location>
</feature>
<comment type="caution">
    <text evidence="7">Lacks conserved residue(s) required for the propagation of feature annotation.</text>
</comment>
<sequence>MSRPIKSKSLFLAVSLAVLACVVLCANAKEYNANNIRHKGYGYVVAFSDCSEVAFDETNATTSYEEKIHNILSQATVQSDLLRATIDRIRYSKTEETNELCALILVHLFLKDALSGSGFLLYRKSVEAVMKTAQPSWTLIGLTADPMLKGRNEATYFNRTIANHLRSDSGSLNTTHGYVFSPNFPGHYRPHERIEWRFASSDQKGGQIRLTVLALNLAYNKKTGRCLDYLEIYDKATLRLKLCQLSKMREPVVFTSAFPTAKLVFVSGEKQSYENFGFLVHWQAKETLCNPNPCLNGGVCQTESTGFATCRCPETHAGLFCDISTRCGGIIVGEQQGIVQAPYYPVGYTPGTNCRWIISAPFDYIVYFEIVKIFLDDAVECRDFITVKQASPLVAQNTVTKRFCGNQVTERMRTEFDTLDIQFNCTSGSSFPGFFMTYEIAPNFCLSNPCNDNQICINGHHSFTCRCKPGYTGRNCEYEIDYCATMPCLNGGTCTSAGTGYKCLCTGAFTGVNCEAGVCENYSSCYNNGICKVDDSGLPTCVCPRDYTGKDCSIIRCGMQAADYFTETVGSMQSPQFPIERPAVIHCQYRFRSSDVNKMWIFKFSKFRLRGEYYDEVAIYNASRTFYRISGYKENLTVVIPSQTVTIAIYASNDLTFSNYSFTLDFTQKENPCKENTCGRNHNCIPTADSYKCVCAAGHTGTDCSKEIDPCAQHPCKNRGVCMPTGDDFRCHCIQPYFYGKTCEILNCSKITVEDYSGRITTPGFLFQYYPPNVACSWNFPHKSPIMSYTFVYASFAIEGPSQTCDNDYLEISSPKERYSTRLCGKFKNRLLTLPGPVNMKFLTNEVVEERGFDLVYQYSLTGLCNSTLTLQKGSFYLPPENVYRQFQGDVCIWRIDAGKNKQIELTITMYGDSNAEIYDSLNQTDSHLIRKVNILYRDRFSVSNTASVKIWIATQNPLYFSAFYTIVPNKLCGFLKCPENSTCKMIDDVVFCACDEGRFCSENLPAFRCGGSVEEFPYAIKTIMNNQSGICEWRMQPFSQRHAILVNFDRVDLGPDCLNGELVIYDSRKNVLVRLCKISSENPLVIWSHPISITVQATTSFPVSVVARVFIGENLCANASIKCPEHSKCRFNATSAFCVCDENYFGDQCDQKIRTCANVDCHNGTCVSTEDGFKCVCNSQFSGTYCEVEFDECMSQPCQNGGICYMGQSGYRCRCTKGYYGQNCEREFCTYHVNGFSGVITSPRYPSKYANNLVCSWKITAPANHFIALRIFEMDLEGIPSSCSYDSLKIYDGENSGAELLLSACGKANDHSIAVKSKHPGRSVSLLFTSDSSISGNGFRIMWNATHEKCLKKQCPTNSVCVLTASEEPHCVCDSGTNGTSCEMIDFCKHVSCDNGGFCQKQRGNFKCICPPEFGGIFCDMDVNECVLSPCKNEGMCVNDYGGFHCLCLVGFTGRLCEIAIRHEVIDTETTIEVNSSVETTQWSLFSNDDTLTHVEVVPAFLNLSRDQTIRISEGSRNYCTELGEDLAIFSHGSKNAREVTSYGNSLVITFVNRQPAVVQPVKLFSFDVQWTHCPPGLYGLSCQYKSIEEFDICDWKIISQLNGRLIRRSASGKQNCSTTINLGFERMVNLKFSLFGYESAHDACSRSYVEIIEGPLSSGKSSGRFCEQRFGVSLRTKLFSIIFVTGFISDNKIPQFEMQWMSEFDGEIPEQRMETEIATAIHASVVASKSEGYNIKVEQTFDISKYKLITAESGYLTSPGFPKPYSPNQKFSVTFTGDGISVFMFNLSNMQLEEANTIGYCHDALLIYDSLPTGKEALLKIACGSESSVVVSNTSVVTVVFKTDSSTELTGFRIHFRQVNNNCIIHKCPPYSHCVNTPDSYRCDCDRGYTGVNCQEVVDRCDSSACMSGRGLCVSEHAGYHCQCDQRYTGGLCQFDRSCPENYCMHRGTCLVDSTGKPYCLCHAPFYGHFCEKSNCTYSMVVAERSVRSINFPLKYPSNIECTWTFETPSPNQVFLITLKSADMDCPGDHLQLDLGKDETVSICHESQVTYFSRGTRVSFTFYSDGFNERSGYDAHIKAVTDKCQAFSCPNNSVCKNTNSGAAKCICKPGFTGRQCEESIHPCDEVPCLHDGTCKRVGFVNFLCVCRPGFTGKRCEIATNPCLPNPCFNGGICKREANRQYSCTCLPPTTGPRCESCAKSQEVAEGELVSFGYPSGYSDDLSCEWKLGKQLGRYSFPSGIFLNITEFSVDLSFTDDYLEIRGSAGSFFNYSSRSVENSFFLQDPEVSVVLHSGNIGTGARRLSFKYHTYFDYCSLYPCMNGGICKNNLFTSNVRGRTCECRTEQFHGFSCETRGYFKCGQLAEKQANLHGMIATGGFPAPHDNSNCSWAVRVPDGYVMAIEFHALDTNRHCSRCCHRPSYVQIEDKEYSQARFCGRSLPPLFYTKSNEIIVKFITSSTVHEELGFLLTFDAVLNKCDGTHCYGNQTCVLDRTGEPVCLCSDGYSGEFCEKEVNLCETEDIICKNNGTCAAMHGKWECQCMAGFSGKHCENDIWCKEFSCSYHGVCAHGANGPKCICDAGFTGTFCEHVICGGSINDNEGIIRSPKNSTGSSAQYYFKGASCLWNFTVSSDNCVHLLFDFVDLRSDYATYELCYPESLNVYYVTGSNNEKHLIRSLCDEDDQIEIVSPSNNVILDYNTVEDTDYEHLGFRVRYVIDENDCTADKCQGNTICIDQLDSSFKCVCKPGFTGSSCETKYSACNHFRPCGRFGQCIDIGDSFQCVCDADHTGKLCEQEVDHCSPSPCIYGKCINLRPGYTCECIDKGSYFAYGANCEHVMCRPVLLVDEVGEIQSPFYPNDYPSSLTCSWTLDFQYNRILAITFDQISLDPTSCNEDYVEIRYPVHPSVSESDANRTRLCGKGEGMQFLLIPSPSAMIILKTGNLKTNSSGFHLTYKAEVPSICNAHPCNTGTCHVQDSGDYACYCPEGVYGNHCEIKPDVICNGRLTNGTGSVALSTENASGIVECGLEIIPYDKSQLEISKINLRVLFSTLEPIGCKENYLEITSVGDSPFGSMEPTKICSGVFDLASNEMPFLARSLKLRLRTNSRTHKVVLSYSVDFCEENRVDCHEGSHCVNTMNAEQPFRCVCSSHSTDPRCFSPCQNEILPGITGWFSSPNYLRDYPHNIDCSWTISTFGIPAEVTFDFIDLEGTYPECTSDYIEIVRKGNGSVREETARICGKGTDLKFMSLSGEMTVTLHSDSFISGRGFAARYNAVDNPCYRFTCLNGGICKVISERLEPVCTCRRGYVGRFCERRIRCPDDYCLNGGSCYMMNSNPTCLCSAHFAGNRCEQVLCEQLYYSGTTFALATNISERSAPANCHFYLTGPQGLPISVRLDDLQLGSVRDCKNGFIELYKDFIPRKENLISRFCNLANVPALVGSNDTSKLLLIARIYKWTSFTALKGKVVQGFSCRNVVCEYGNCIQDSNAIKCDCPDGQGGQMCEKSLCGQTIVNKEQGLIQSYTPWNEPFAYCFYTINSRPGSIIYIFLFADIPEDAPANAIVAFDGPDETYDRTNISRTEIAFLTKGNAFSILLTLLTKDESEFGYPFFQVMYTEVPLDVEFKSSSGEISSFDPAFGEFNRLERNFTISLRKPKRIFLNFLYLNTGSCEKNYISIRYNKGSTSLCGIQTGWNSTFNTSILRIQLKLTNYVDEYQGFTANYTTLGKEDNWAQGYQ</sequence>
<dbReference type="PANTHER" id="PTHR24033">
    <property type="entry name" value="EGF-LIKE DOMAIN-CONTAINING PROTEIN"/>
    <property type="match status" value="1"/>
</dbReference>
<feature type="domain" description="EGF-like" evidence="10">
    <location>
        <begin position="1190"/>
        <end position="1226"/>
    </location>
</feature>
<feature type="domain" description="CUB" evidence="9">
    <location>
        <begin position="2196"/>
        <end position="2263"/>
    </location>
</feature>
<evidence type="ECO:0000256" key="3">
    <source>
        <dbReference type="ARBA" id="ARBA00022737"/>
    </source>
</evidence>
<reference evidence="11" key="1">
    <citation type="submission" date="2013-11" db="EMBL/GenBank/DDBJ databases">
        <authorList>
            <person name="Aslett M."/>
        </authorList>
    </citation>
    <scope>NUCLEOTIDE SEQUENCE [LARGE SCALE GENOMIC DNA]</scope>
    <source>
        <strain evidence="11">Edinburgh</strain>
    </source>
</reference>
<dbReference type="STRING" id="70415.A0A5S6QJ85"/>
<feature type="disulfide bond" evidence="7">
    <location>
        <begin position="2541"/>
        <end position="2550"/>
    </location>
</feature>
<feature type="domain" description="EGF-like" evidence="10">
    <location>
        <begin position="1385"/>
        <end position="1421"/>
    </location>
</feature>
<evidence type="ECO:0000313" key="11">
    <source>
        <dbReference type="Proteomes" id="UP000046395"/>
    </source>
</evidence>
<feature type="domain" description="EGF-like" evidence="10">
    <location>
        <begin position="1899"/>
        <end position="1936"/>
    </location>
</feature>
<feature type="disulfide bond" evidence="7">
    <location>
        <begin position="1178"/>
        <end position="1187"/>
    </location>
</feature>
<keyword evidence="4 7" id="KW-1015">Disulfide bond</keyword>
<evidence type="ECO:0000256" key="5">
    <source>
        <dbReference type="ARBA" id="ARBA00023180"/>
    </source>
</evidence>
<dbReference type="CDD" id="cd00054">
    <property type="entry name" value="EGF_CA"/>
    <property type="match status" value="11"/>
</dbReference>
<feature type="disulfide bond" evidence="7">
    <location>
        <begin position="2799"/>
        <end position="2809"/>
    </location>
</feature>
<dbReference type="PROSITE" id="PS01186">
    <property type="entry name" value="EGF_2"/>
    <property type="match status" value="13"/>
</dbReference>
<dbReference type="PROSITE" id="PS51257">
    <property type="entry name" value="PROKAR_LIPOPROTEIN"/>
    <property type="match status" value="1"/>
</dbReference>
<feature type="disulfide bond" evidence="7">
    <location>
        <begin position="2148"/>
        <end position="2157"/>
    </location>
</feature>
<dbReference type="PROSITE" id="PS01180">
    <property type="entry name" value="CUB"/>
    <property type="match status" value="14"/>
</dbReference>
<feature type="disulfide bond" evidence="7">
    <location>
        <begin position="1926"/>
        <end position="1935"/>
    </location>
</feature>
<feature type="domain" description="CUB" evidence="9">
    <location>
        <begin position="557"/>
        <end position="669"/>
    </location>
</feature>
<proteinExistence type="predicted"/>
<dbReference type="InterPro" id="IPR000859">
    <property type="entry name" value="CUB_dom"/>
</dbReference>
<feature type="disulfide bond" evidence="7">
    <location>
        <begin position="2578"/>
        <end position="2587"/>
    </location>
</feature>
<dbReference type="WBParaSite" id="TMUE_2000007235.1">
    <property type="protein sequence ID" value="TMUE_2000007235.1"/>
    <property type="gene ID" value="WBGene00289915"/>
</dbReference>
<feature type="chain" id="PRO_5044624311" evidence="8">
    <location>
        <begin position="29"/>
        <end position="3731"/>
    </location>
</feature>
<feature type="disulfide bond" evidence="7">
    <location>
        <begin position="3146"/>
        <end position="3155"/>
    </location>
</feature>
<feature type="disulfide bond" evidence="7">
    <location>
        <begin position="1216"/>
        <end position="1225"/>
    </location>
</feature>
<feature type="disulfide bond" evidence="7">
    <location>
        <begin position="1964"/>
        <end position="1973"/>
    </location>
</feature>
<feature type="disulfide bond" evidence="7">
    <location>
        <begin position="543"/>
        <end position="552"/>
    </location>
</feature>
<feature type="disulfide bond" evidence="7">
    <location>
        <begin position="1887"/>
        <end position="1896"/>
    </location>
</feature>
<evidence type="ECO:0000313" key="12">
    <source>
        <dbReference type="WBParaSite" id="TMUE_2000007235.1"/>
    </source>
</evidence>
<evidence type="ECO:0000256" key="1">
    <source>
        <dbReference type="ARBA" id="ARBA00022536"/>
    </source>
</evidence>
<protein>
    <submittedName>
        <fullName evidence="12">Cubilin</fullName>
    </submittedName>
</protein>
<dbReference type="FunFam" id="2.10.25.10:FF:000472">
    <property type="entry name" value="Uncharacterized protein, isoform A"/>
    <property type="match status" value="2"/>
</dbReference>
<feature type="disulfide bond" evidence="7">
    <location>
        <begin position="1141"/>
        <end position="1150"/>
    </location>
</feature>
<keyword evidence="1 7" id="KW-0245">EGF-like domain</keyword>
<evidence type="ECO:0000256" key="2">
    <source>
        <dbReference type="ARBA" id="ARBA00022729"/>
    </source>
</evidence>
<dbReference type="GO" id="GO:0005509">
    <property type="term" value="F:calcium ion binding"/>
    <property type="evidence" value="ECO:0007669"/>
    <property type="project" value="InterPro"/>
</dbReference>
<feature type="domain" description="EGF-like" evidence="10">
    <location>
        <begin position="1153"/>
        <end position="1188"/>
    </location>
</feature>
<evidence type="ECO:0000259" key="9">
    <source>
        <dbReference type="PROSITE" id="PS01180"/>
    </source>
</evidence>
<feature type="domain" description="EGF-like" evidence="10">
    <location>
        <begin position="707"/>
        <end position="744"/>
    </location>
</feature>
<dbReference type="Pfam" id="PF12661">
    <property type="entry name" value="hEGF"/>
    <property type="match status" value="4"/>
</dbReference>
<feature type="domain" description="EGF-like" evidence="10">
    <location>
        <begin position="1861"/>
        <end position="1897"/>
    </location>
</feature>
<feature type="domain" description="EGF-like" evidence="10">
    <location>
        <begin position="2717"/>
        <end position="2754"/>
    </location>
</feature>
<dbReference type="WBParaSite" id="TMUE_2000007235.3">
    <property type="protein sequence ID" value="TMUE_2000007235.3"/>
    <property type="gene ID" value="WBGene00289915"/>
</dbReference>
<dbReference type="PROSITE" id="PS50026">
    <property type="entry name" value="EGF_3"/>
    <property type="match status" value="29"/>
</dbReference>
<dbReference type="InterPro" id="IPR000152">
    <property type="entry name" value="EGF-type_Asp/Asn_hydroxyl_site"/>
</dbReference>
<keyword evidence="5" id="KW-0325">Glycoprotein</keyword>
<keyword evidence="11" id="KW-1185">Reference proteome</keyword>
<feature type="domain" description="EGF-like" evidence="10">
    <location>
        <begin position="441"/>
        <end position="477"/>
    </location>
</feature>
<feature type="disulfide bond" evidence="7">
    <location>
        <begin position="1449"/>
        <end position="1458"/>
    </location>
</feature>
<dbReference type="SMART" id="SM00179">
    <property type="entry name" value="EGF_CA"/>
    <property type="match status" value="18"/>
</dbReference>
<feature type="disulfide bond" evidence="7">
    <location>
        <begin position="2109"/>
        <end position="2118"/>
    </location>
</feature>
<dbReference type="FunFam" id="2.10.25.10:FF:000255">
    <property type="entry name" value="Sushi, nidogen and EGF-like domains 1"/>
    <property type="match status" value="1"/>
</dbReference>
<feature type="domain" description="CUB" evidence="9">
    <location>
        <begin position="2592"/>
        <end position="2717"/>
    </location>
</feature>
<feature type="domain" description="CUB" evidence="9">
    <location>
        <begin position="1595"/>
        <end position="1709"/>
    </location>
</feature>
<dbReference type="Gene3D" id="2.10.25.10">
    <property type="entry name" value="Laminin"/>
    <property type="match status" value="21"/>
</dbReference>
<feature type="disulfide bond" evidence="7">
    <location>
        <begin position="2783"/>
        <end position="2792"/>
    </location>
</feature>
<dbReference type="FunFam" id="2.60.120.290:FF:000005">
    <property type="entry name" value="Procollagen C-endopeptidase enhancer 1"/>
    <property type="match status" value="1"/>
</dbReference>
<feature type="domain" description="EGF-like" evidence="10">
    <location>
        <begin position="516"/>
        <end position="553"/>
    </location>
</feature>
<dbReference type="PROSITE" id="PS01187">
    <property type="entry name" value="EGF_CA"/>
    <property type="match status" value="1"/>
</dbReference>
<accession>A0A5S6QJ85</accession>
<feature type="domain" description="EGF-like" evidence="10">
    <location>
        <begin position="1423"/>
        <end position="1459"/>
    </location>
</feature>
<dbReference type="Gene3D" id="2.60.120.290">
    <property type="entry name" value="Spermadhesin, CUB domain"/>
    <property type="match status" value="14"/>
</dbReference>
<feature type="disulfide bond" evidence="7">
    <location>
        <begin position="1411"/>
        <end position="1420"/>
    </location>
</feature>
<dbReference type="PANTHER" id="PTHR24033:SF232">
    <property type="entry name" value="LAMININ SUBUNIT GAMMA-2-RELATED"/>
    <property type="match status" value="1"/>
</dbReference>
<feature type="domain" description="EGF-like" evidence="10">
    <location>
        <begin position="669"/>
        <end position="705"/>
    </location>
</feature>
<dbReference type="InterPro" id="IPR003645">
    <property type="entry name" value="Fol_N"/>
</dbReference>
<feature type="domain" description="EGF-like" evidence="10">
    <location>
        <begin position="2957"/>
        <end position="2993"/>
    </location>
</feature>
<feature type="domain" description="CUB" evidence="9">
    <location>
        <begin position="1978"/>
        <end position="2082"/>
    </location>
</feature>
<feature type="domain" description="EGF-like" evidence="10">
    <location>
        <begin position="3312"/>
        <end position="3348"/>
    </location>
</feature>
<feature type="disulfide bond" evidence="6">
    <location>
        <begin position="3159"/>
        <end position="3186"/>
    </location>
</feature>
<feature type="disulfide bond" evidence="7">
    <location>
        <begin position="695"/>
        <end position="704"/>
    </location>
</feature>
<feature type="domain" description="EGF-like" evidence="10">
    <location>
        <begin position="2795"/>
        <end position="2834"/>
    </location>
</feature>
<feature type="disulfide bond" evidence="6">
    <location>
        <begin position="2838"/>
        <end position="2865"/>
    </location>
</feature>
<feature type="disulfide bond" evidence="7">
    <location>
        <begin position="2983"/>
        <end position="2992"/>
    </location>
</feature>
<feature type="domain" description="CUB" evidence="9">
    <location>
        <begin position="3159"/>
        <end position="3273"/>
    </location>
</feature>
<feature type="domain" description="CUB" evidence="9">
    <location>
        <begin position="1746"/>
        <end position="1861"/>
    </location>
</feature>
<feature type="disulfide bond" evidence="7">
    <location>
        <begin position="2744"/>
        <end position="2753"/>
    </location>
</feature>
<feature type="domain" description="EGF-like" evidence="10">
    <location>
        <begin position="3273"/>
        <end position="3311"/>
    </location>
</feature>
<feature type="domain" description="CUB" evidence="9">
    <location>
        <begin position="327"/>
        <end position="441"/>
    </location>
</feature>
<feature type="domain" description="CUB" evidence="9">
    <location>
        <begin position="2838"/>
        <end position="2956"/>
    </location>
</feature>
<feature type="domain" description="EGF-like" evidence="10">
    <location>
        <begin position="1937"/>
        <end position="1974"/>
    </location>
</feature>
<feature type="domain" description="EGF-like" evidence="10">
    <location>
        <begin position="2121"/>
        <end position="2158"/>
    </location>
</feature>
<feature type="disulfide bond" evidence="7">
    <location>
        <begin position="312"/>
        <end position="321"/>
    </location>
</feature>
<feature type="signal peptide" evidence="8">
    <location>
        <begin position="1"/>
        <end position="28"/>
    </location>
</feature>
<feature type="domain" description="CUB" evidence="9">
    <location>
        <begin position="748"/>
        <end position="860"/>
    </location>
</feature>
<organism evidence="11 12">
    <name type="scientific">Trichuris muris</name>
    <name type="common">Mouse whipworm</name>
    <dbReference type="NCBI Taxonomy" id="70415"/>
    <lineage>
        <taxon>Eukaryota</taxon>
        <taxon>Metazoa</taxon>
        <taxon>Ecdysozoa</taxon>
        <taxon>Nematoda</taxon>
        <taxon>Enoplea</taxon>
        <taxon>Dorylaimia</taxon>
        <taxon>Trichinellida</taxon>
        <taxon>Trichuridae</taxon>
        <taxon>Trichuris</taxon>
    </lineage>
</organism>
<feature type="disulfide bond" evidence="7">
    <location>
        <begin position="1374"/>
        <end position="1383"/>
    </location>
</feature>
<dbReference type="InterPro" id="IPR018097">
    <property type="entry name" value="EGF_Ca-bd_CS"/>
</dbReference>
<dbReference type="InterPro" id="IPR001881">
    <property type="entry name" value="EGF-like_Ca-bd_dom"/>
</dbReference>
<dbReference type="SUPFAM" id="SSF49854">
    <property type="entry name" value="Spermadhesin, CUB domain"/>
    <property type="match status" value="16"/>
</dbReference>
<dbReference type="Pfam" id="PF00008">
    <property type="entry name" value="EGF"/>
    <property type="match status" value="5"/>
</dbReference>
<feature type="disulfide bond" evidence="7">
    <location>
        <begin position="467"/>
        <end position="476"/>
    </location>
</feature>
<reference evidence="11" key="2">
    <citation type="submission" date="2014-03" db="EMBL/GenBank/DDBJ databases">
        <title>The whipworm genome and dual-species transcriptomics of an intimate host-pathogen interaction.</title>
        <authorList>
            <person name="Foth B.J."/>
            <person name="Tsai I.J."/>
            <person name="Reid A.J."/>
            <person name="Bancroft A.J."/>
            <person name="Nichol S."/>
            <person name="Tracey A."/>
            <person name="Holroyd N."/>
            <person name="Cotton J.A."/>
            <person name="Stanley E.J."/>
            <person name="Zarowiecki M."/>
            <person name="Liu J.Z."/>
            <person name="Huckvale T."/>
            <person name="Cooper P.J."/>
            <person name="Grencis R.K."/>
            <person name="Berriman M."/>
        </authorList>
    </citation>
    <scope>NUCLEOTIDE SEQUENCE [LARGE SCALE GENOMIC DNA]</scope>
    <source>
        <strain evidence="11">Edinburgh</strain>
    </source>
</reference>
<feature type="disulfide bond" evidence="7">
    <location>
        <begin position="2501"/>
        <end position="2510"/>
    </location>
</feature>
<evidence type="ECO:0000256" key="6">
    <source>
        <dbReference type="PROSITE-ProRule" id="PRU00059"/>
    </source>
</evidence>
<feature type="disulfide bond" evidence="7">
    <location>
        <begin position="2187"/>
        <end position="2196"/>
    </location>
</feature>
<feature type="domain" description="EGF-like" evidence="10">
    <location>
        <begin position="2311"/>
        <end position="2353"/>
    </location>
</feature>
<dbReference type="InterPro" id="IPR051830">
    <property type="entry name" value="NOTCH_homolog"/>
</dbReference>
<keyword evidence="2 8" id="KW-0732">Signal</keyword>
<evidence type="ECO:0000256" key="8">
    <source>
        <dbReference type="SAM" id="SignalP"/>
    </source>
</evidence>
<name>A0A5S6QJ85_TRIMR</name>
<dbReference type="CDD" id="cd00041">
    <property type="entry name" value="CUB"/>
    <property type="match status" value="11"/>
</dbReference>
<feature type="domain" description="EGF-like" evidence="10">
    <location>
        <begin position="2756"/>
        <end position="2793"/>
    </location>
</feature>
<feature type="domain" description="EGF-like" evidence="10">
    <location>
        <begin position="1113"/>
        <end position="1151"/>
    </location>
</feature>
<dbReference type="PROSITE" id="PS00022">
    <property type="entry name" value="EGF_1"/>
    <property type="match status" value="26"/>
</dbReference>
<feature type="domain" description="EGF-like" evidence="10">
    <location>
        <begin position="285"/>
        <end position="322"/>
    </location>
</feature>
<dbReference type="InterPro" id="IPR000742">
    <property type="entry name" value="EGF"/>
</dbReference>
<feature type="domain" description="EGF-like" evidence="10">
    <location>
        <begin position="3115"/>
        <end position="3156"/>
    </location>
</feature>
<dbReference type="WBParaSite" id="TMUE_2000007235.2">
    <property type="protein sequence ID" value="TMUE_2000007235.2"/>
    <property type="gene ID" value="WBGene00289915"/>
</dbReference>
<feature type="domain" description="EGF-like" evidence="10">
    <location>
        <begin position="2160"/>
        <end position="2197"/>
    </location>
</feature>
<dbReference type="Pfam" id="PF00431">
    <property type="entry name" value="CUB"/>
    <property type="match status" value="10"/>
</dbReference>
<dbReference type="SMART" id="SM00181">
    <property type="entry name" value="EGF"/>
    <property type="match status" value="31"/>
</dbReference>
<feature type="disulfide bond" evidence="7">
    <location>
        <begin position="3338"/>
        <end position="3347"/>
    </location>
</feature>
<feature type="domain" description="EGF-like" evidence="10">
    <location>
        <begin position="1347"/>
        <end position="1384"/>
    </location>
</feature>
<feature type="disulfide bond" evidence="7">
    <location>
        <begin position="2961"/>
        <end position="2971"/>
    </location>
</feature>
<feature type="domain" description="CUB" evidence="9">
    <location>
        <begin position="168"/>
        <end position="285"/>
    </location>
</feature>
<feature type="domain" description="EGF-like" evidence="10">
    <location>
        <begin position="2513"/>
        <end position="2551"/>
    </location>
</feature>
<keyword evidence="3" id="KW-0677">Repeat</keyword>
<dbReference type="SUPFAM" id="SSF57184">
    <property type="entry name" value="Growth factor receptor domain"/>
    <property type="match status" value="3"/>
</dbReference>
<feature type="disulfide bond" evidence="6">
    <location>
        <begin position="327"/>
        <end position="354"/>
    </location>
</feature>
<dbReference type="PROSITE" id="PS00010">
    <property type="entry name" value="ASX_HYDROXYL"/>
    <property type="match status" value="5"/>
</dbReference>
<feature type="domain" description="EGF-like" evidence="10">
    <location>
        <begin position="2552"/>
        <end position="2588"/>
    </location>
</feature>
<reference evidence="12" key="3">
    <citation type="submission" date="2019-12" db="UniProtKB">
        <authorList>
            <consortium name="WormBaseParasite"/>
        </authorList>
    </citation>
    <scope>IDENTIFICATION</scope>
</reference>
<evidence type="ECO:0000259" key="10">
    <source>
        <dbReference type="PROSITE" id="PS50026"/>
    </source>
</evidence>
<feature type="disulfide bond" evidence="7">
    <location>
        <begin position="505"/>
        <end position="514"/>
    </location>
</feature>
<feature type="domain" description="CUB" evidence="9">
    <location>
        <begin position="1230"/>
        <end position="1347"/>
    </location>
</feature>
<feature type="domain" description="EGF-like" evidence="10">
    <location>
        <begin position="479"/>
        <end position="515"/>
    </location>
</feature>
<dbReference type="SMART" id="SM00042">
    <property type="entry name" value="CUB"/>
    <property type="match status" value="13"/>
</dbReference>
<dbReference type="Proteomes" id="UP000046395">
    <property type="component" value="Unassembled WGS sequence"/>
</dbReference>
<feature type="disulfide bond" evidence="7">
    <location>
        <begin position="3282"/>
        <end position="3299"/>
    </location>
</feature>
<dbReference type="SMART" id="SM00274">
    <property type="entry name" value="FOLN"/>
    <property type="match status" value="10"/>
</dbReference>
<dbReference type="InterPro" id="IPR009030">
    <property type="entry name" value="Growth_fac_rcpt_cys_sf"/>
</dbReference>
<dbReference type="InterPro" id="IPR035914">
    <property type="entry name" value="Sperma_CUB_dom_sf"/>
</dbReference>
<feature type="disulfide bond" evidence="7">
    <location>
        <begin position="3301"/>
        <end position="3310"/>
    </location>
</feature>
<feature type="disulfide bond" evidence="7">
    <location>
        <begin position="1157"/>
        <end position="1167"/>
    </location>
</feature>
<dbReference type="InterPro" id="IPR013032">
    <property type="entry name" value="EGF-like_CS"/>
</dbReference>
<feature type="domain" description="EGF-like" evidence="10">
    <location>
        <begin position="2474"/>
        <end position="2511"/>
    </location>
</feature>
<dbReference type="SUPFAM" id="SSF57196">
    <property type="entry name" value="EGF/Laminin"/>
    <property type="match status" value="15"/>
</dbReference>
<feature type="domain" description="EGF-like" evidence="10">
    <location>
        <begin position="2082"/>
        <end position="2119"/>
    </location>
</feature>
<evidence type="ECO:0000256" key="7">
    <source>
        <dbReference type="PROSITE-ProRule" id="PRU00076"/>
    </source>
</evidence>
<feature type="domain" description="CUB" evidence="9">
    <location>
        <begin position="2360"/>
        <end position="2474"/>
    </location>
</feature>